<accession>A0AAV6VK67</accession>
<dbReference type="Pfam" id="PF10453">
    <property type="entry name" value="NUFIP1"/>
    <property type="match status" value="1"/>
</dbReference>
<dbReference type="InterPro" id="IPR039136">
    <property type="entry name" value="NUFIP1-like"/>
</dbReference>
<dbReference type="PANTHER" id="PTHR13309">
    <property type="entry name" value="NUCLEAR FRAGILE X MENTAL RETARDATION PROTEIN INTERACTING PROTEIN 1"/>
    <property type="match status" value="1"/>
</dbReference>
<dbReference type="GO" id="GO:0003723">
    <property type="term" value="F:RNA binding"/>
    <property type="evidence" value="ECO:0007669"/>
    <property type="project" value="InterPro"/>
</dbReference>
<evidence type="ECO:0000313" key="4">
    <source>
        <dbReference type="Proteomes" id="UP000827092"/>
    </source>
</evidence>
<feature type="compositionally biased region" description="Basic and acidic residues" evidence="1">
    <location>
        <begin position="611"/>
        <end position="626"/>
    </location>
</feature>
<dbReference type="AlphaFoldDB" id="A0AAV6VK67"/>
<feature type="compositionally biased region" description="Polar residues" evidence="1">
    <location>
        <begin position="123"/>
        <end position="139"/>
    </location>
</feature>
<feature type="region of interest" description="Disordered" evidence="1">
    <location>
        <begin position="120"/>
        <end position="139"/>
    </location>
</feature>
<feature type="compositionally biased region" description="Polar residues" evidence="1">
    <location>
        <begin position="152"/>
        <end position="182"/>
    </location>
</feature>
<sequence>MSAPHMNCFQQNSNMAFLSFPPPSVPASFHVLPNGPRFPNSTSPISATNTMNSNGISSSGFSGNIPGSILRRPAPFTASNLMSPASFSMPPPTISPWGSLNNSVPQINAQQNLAQDLNPWAAPTSNNFPNSASFSQQIQSGEDIKPWVSDTGFGNNNNERSYKSAPNGSSPWNGSQENNNQHSKNLNPWSSNSPSNFTNNLQNSFEGPKKHQSQFRQARGSINDINPWSQPPPNLAGSSFQTNNSQYANGQGAPMQQNFHGKRNFQHNFNRNRGNLNNFQNGNRQWQGKSFKDQSNIKTEPNESSALSCDTCDRTFYSPEEFQAHVSEHIKCTHKNCHFEAHPKIVALHKKMQHDTGYADVINKLKNSEDIEKWRAERRRRFPTAENILKRQAEQAEKEARGEVIENKEFGKFKNKKTDQKEFRNNRSRNNRRPKKMKFSTPVSTVTVSDSDSDDDSHIKLRKFAGVFAVIEPSEKAAKETSDPVHNVSNNNNSEEAINNDTSENSQCPNESTHIESGVEEAEKSVLEITVVEDATEGSTSVNPIIIGSEEDDDTPMEIPIVKAQPLVNYNDSEDEAPIEIPLFKKPLTEISNSEVVVDKDVSASSASSKSDQKETNSDRNISRNKERNKHPNSRRNEPVGNPVKKSSLLEKLLADDIRHERNVIMQCIRHVVKKNFFGIGSNS</sequence>
<feature type="region of interest" description="Disordered" evidence="1">
    <location>
        <begin position="145"/>
        <end position="305"/>
    </location>
</feature>
<feature type="compositionally biased region" description="Basic residues" evidence="1">
    <location>
        <begin position="426"/>
        <end position="438"/>
    </location>
</feature>
<feature type="compositionally biased region" description="Low complexity" evidence="1">
    <location>
        <begin position="487"/>
        <end position="500"/>
    </location>
</feature>
<feature type="compositionally biased region" description="Polar residues" evidence="1">
    <location>
        <begin position="293"/>
        <end position="305"/>
    </location>
</feature>
<evidence type="ECO:0000256" key="1">
    <source>
        <dbReference type="SAM" id="MobiDB-lite"/>
    </source>
</evidence>
<feature type="compositionally biased region" description="Polar residues" evidence="1">
    <location>
        <begin position="236"/>
        <end position="259"/>
    </location>
</feature>
<gene>
    <name evidence="3" type="ORF">JTE90_011357</name>
</gene>
<feature type="compositionally biased region" description="Low complexity" evidence="1">
    <location>
        <begin position="268"/>
        <end position="285"/>
    </location>
</feature>
<feature type="region of interest" description="Disordered" evidence="1">
    <location>
        <begin position="600"/>
        <end position="645"/>
    </location>
</feature>
<feature type="domain" description="C2H2-type" evidence="2">
    <location>
        <begin position="309"/>
        <end position="329"/>
    </location>
</feature>
<organism evidence="3 4">
    <name type="scientific">Oedothorax gibbosus</name>
    <dbReference type="NCBI Taxonomy" id="931172"/>
    <lineage>
        <taxon>Eukaryota</taxon>
        <taxon>Metazoa</taxon>
        <taxon>Ecdysozoa</taxon>
        <taxon>Arthropoda</taxon>
        <taxon>Chelicerata</taxon>
        <taxon>Arachnida</taxon>
        <taxon>Araneae</taxon>
        <taxon>Araneomorphae</taxon>
        <taxon>Entelegynae</taxon>
        <taxon>Araneoidea</taxon>
        <taxon>Linyphiidae</taxon>
        <taxon>Erigoninae</taxon>
        <taxon>Oedothorax</taxon>
    </lineage>
</organism>
<protein>
    <recommendedName>
        <fullName evidence="2">C2H2-type domain-containing protein</fullName>
    </recommendedName>
</protein>
<name>A0AAV6VK67_9ARAC</name>
<dbReference type="GO" id="GO:0005634">
    <property type="term" value="C:nucleus"/>
    <property type="evidence" value="ECO:0007669"/>
    <property type="project" value="TreeGrafter"/>
</dbReference>
<proteinExistence type="predicted"/>
<dbReference type="Proteomes" id="UP000827092">
    <property type="component" value="Unassembled WGS sequence"/>
</dbReference>
<comment type="caution">
    <text evidence="3">The sequence shown here is derived from an EMBL/GenBank/DDBJ whole genome shotgun (WGS) entry which is preliminary data.</text>
</comment>
<feature type="region of interest" description="Disordered" evidence="1">
    <location>
        <begin position="475"/>
        <end position="518"/>
    </location>
</feature>
<dbReference type="GO" id="GO:0000492">
    <property type="term" value="P:box C/D snoRNP assembly"/>
    <property type="evidence" value="ECO:0007669"/>
    <property type="project" value="TreeGrafter"/>
</dbReference>
<feature type="compositionally biased region" description="Polar residues" evidence="1">
    <location>
        <begin position="501"/>
        <end position="512"/>
    </location>
</feature>
<dbReference type="InterPro" id="IPR019496">
    <property type="entry name" value="NUFIP1_cons_dom"/>
</dbReference>
<keyword evidence="4" id="KW-1185">Reference proteome</keyword>
<dbReference type="InterPro" id="IPR013087">
    <property type="entry name" value="Znf_C2H2_type"/>
</dbReference>
<feature type="compositionally biased region" description="Low complexity" evidence="1">
    <location>
        <begin position="440"/>
        <end position="450"/>
    </location>
</feature>
<feature type="compositionally biased region" description="Low complexity" evidence="1">
    <location>
        <begin position="183"/>
        <end position="200"/>
    </location>
</feature>
<feature type="region of interest" description="Disordered" evidence="1">
    <location>
        <begin position="408"/>
        <end position="456"/>
    </location>
</feature>
<feature type="compositionally biased region" description="Basic and acidic residues" evidence="1">
    <location>
        <begin position="408"/>
        <end position="425"/>
    </location>
</feature>
<dbReference type="PANTHER" id="PTHR13309:SF0">
    <property type="entry name" value="FMR1-INTERACTING PROTEIN NUFIP1"/>
    <property type="match status" value="1"/>
</dbReference>
<evidence type="ECO:0000313" key="3">
    <source>
        <dbReference type="EMBL" id="KAG8197202.1"/>
    </source>
</evidence>
<dbReference type="EMBL" id="JAFNEN010000058">
    <property type="protein sequence ID" value="KAG8197202.1"/>
    <property type="molecule type" value="Genomic_DNA"/>
</dbReference>
<reference evidence="3 4" key="1">
    <citation type="journal article" date="2022" name="Nat. Ecol. Evol.">
        <title>A masculinizing supergene underlies an exaggerated male reproductive morph in a spider.</title>
        <authorList>
            <person name="Hendrickx F."/>
            <person name="De Corte Z."/>
            <person name="Sonet G."/>
            <person name="Van Belleghem S.M."/>
            <person name="Kostlbacher S."/>
            <person name="Vangestel C."/>
        </authorList>
    </citation>
    <scope>NUCLEOTIDE SEQUENCE [LARGE SCALE GENOMIC DNA]</scope>
    <source>
        <strain evidence="3">W744_W776</strain>
    </source>
</reference>
<evidence type="ECO:0000259" key="2">
    <source>
        <dbReference type="PROSITE" id="PS00028"/>
    </source>
</evidence>
<dbReference type="PROSITE" id="PS00028">
    <property type="entry name" value="ZINC_FINGER_C2H2_1"/>
    <property type="match status" value="1"/>
</dbReference>